<dbReference type="PANTHER" id="PTHR43537:SF44">
    <property type="entry name" value="GNTR FAMILY REGULATORY PROTEIN"/>
    <property type="match status" value="1"/>
</dbReference>
<dbReference type="SUPFAM" id="SSF48008">
    <property type="entry name" value="GntR ligand-binding domain-like"/>
    <property type="match status" value="1"/>
</dbReference>
<dbReference type="Pfam" id="PF00392">
    <property type="entry name" value="GntR"/>
    <property type="match status" value="1"/>
</dbReference>
<dbReference type="SMART" id="SM00345">
    <property type="entry name" value="HTH_GNTR"/>
    <property type="match status" value="1"/>
</dbReference>
<feature type="domain" description="HTH gntR-type" evidence="4">
    <location>
        <begin position="26"/>
        <end position="93"/>
    </location>
</feature>
<keyword evidence="2" id="KW-0238">DNA-binding</keyword>
<evidence type="ECO:0000256" key="2">
    <source>
        <dbReference type="ARBA" id="ARBA00023125"/>
    </source>
</evidence>
<dbReference type="Gene3D" id="1.10.10.10">
    <property type="entry name" value="Winged helix-like DNA-binding domain superfamily/Winged helix DNA-binding domain"/>
    <property type="match status" value="1"/>
</dbReference>
<dbReference type="RefSeq" id="WP_232237370.1">
    <property type="nucleotide sequence ID" value="NZ_CP016076.1"/>
</dbReference>
<dbReference type="GO" id="GO:0003700">
    <property type="term" value="F:DNA-binding transcription factor activity"/>
    <property type="evidence" value="ECO:0007669"/>
    <property type="project" value="InterPro"/>
</dbReference>
<dbReference type="Gene3D" id="1.20.120.530">
    <property type="entry name" value="GntR ligand-binding domain-like"/>
    <property type="match status" value="1"/>
</dbReference>
<dbReference type="PROSITE" id="PS50949">
    <property type="entry name" value="HTH_GNTR"/>
    <property type="match status" value="1"/>
</dbReference>
<evidence type="ECO:0000256" key="1">
    <source>
        <dbReference type="ARBA" id="ARBA00023015"/>
    </source>
</evidence>
<reference evidence="6" key="1">
    <citation type="submission" date="2016-06" db="EMBL/GenBank/DDBJ databases">
        <title>Complete genome sequence of Actinoalloteichus fjordicus DSM 46855 (=ADI127-17), type strain of the new species Actinoalloteichus fjordicus.</title>
        <authorList>
            <person name="Ruckert C."/>
            <person name="Nouioui I."/>
            <person name="Willmese J."/>
            <person name="van Wezel G."/>
            <person name="Klenk H.-P."/>
            <person name="Kalinowski J."/>
            <person name="Zotchev S.B."/>
        </authorList>
    </citation>
    <scope>NUCLEOTIDE SEQUENCE [LARGE SCALE GENOMIC DNA]</scope>
    <source>
        <strain evidence="6">ADI127-7</strain>
    </source>
</reference>
<dbReference type="InterPro" id="IPR036390">
    <property type="entry name" value="WH_DNA-bd_sf"/>
</dbReference>
<dbReference type="Proteomes" id="UP000185511">
    <property type="component" value="Chromosome"/>
</dbReference>
<keyword evidence="1" id="KW-0805">Transcription regulation</keyword>
<accession>A0AAC9LEZ8</accession>
<gene>
    <name evidence="5" type="ORF">UA74_22265</name>
</gene>
<dbReference type="KEGG" id="acad:UA74_22265"/>
<name>A0AAC9LEZ8_9PSEU</name>
<dbReference type="InterPro" id="IPR036388">
    <property type="entry name" value="WH-like_DNA-bd_sf"/>
</dbReference>
<dbReference type="InterPro" id="IPR011711">
    <property type="entry name" value="GntR_C"/>
</dbReference>
<dbReference type="InterPro" id="IPR000524">
    <property type="entry name" value="Tscrpt_reg_HTH_GntR"/>
</dbReference>
<evidence type="ECO:0000313" key="6">
    <source>
        <dbReference type="Proteomes" id="UP000185511"/>
    </source>
</evidence>
<keyword evidence="6" id="KW-1185">Reference proteome</keyword>
<keyword evidence="3" id="KW-0804">Transcription</keyword>
<evidence type="ECO:0000259" key="4">
    <source>
        <dbReference type="PROSITE" id="PS50949"/>
    </source>
</evidence>
<dbReference type="EMBL" id="CP016076">
    <property type="protein sequence ID" value="APU16471.1"/>
    <property type="molecule type" value="Genomic_DNA"/>
</dbReference>
<proteinExistence type="predicted"/>
<dbReference type="SUPFAM" id="SSF46785">
    <property type="entry name" value="Winged helix' DNA-binding domain"/>
    <property type="match status" value="1"/>
</dbReference>
<dbReference type="InterPro" id="IPR008920">
    <property type="entry name" value="TF_FadR/GntR_C"/>
</dbReference>
<dbReference type="GO" id="GO:0003677">
    <property type="term" value="F:DNA binding"/>
    <property type="evidence" value="ECO:0007669"/>
    <property type="project" value="UniProtKB-KW"/>
</dbReference>
<dbReference type="Pfam" id="PF07729">
    <property type="entry name" value="FCD"/>
    <property type="match status" value="1"/>
</dbReference>
<sequence length="256" mass="27874">MATARLRCVLASMIFEERFVARYSGRGLHYQVVRHLGTRIVDGRFAEGEVFDLRALGAELDVSLTVLREAFKVLASKGLVDARQRRGTFVRARSAWNLLDADLLDWRVDGGDAETLLRDLADLRSVIEPAVAGRAALRRTEADLAAAEAALTAMAEAGDDAVAAAEADAAFHRALLLATGNELFARMDLLLEPALRARDRLVHAHLSADDPVPAHRLVLAAVRDRDAPRAEAVMLELLAKATEDLHLMGTIPAESR</sequence>
<dbReference type="AlphaFoldDB" id="A0AAC9LEZ8"/>
<evidence type="ECO:0000313" key="5">
    <source>
        <dbReference type="EMBL" id="APU16471.1"/>
    </source>
</evidence>
<dbReference type="PANTHER" id="PTHR43537">
    <property type="entry name" value="TRANSCRIPTIONAL REGULATOR, GNTR FAMILY"/>
    <property type="match status" value="1"/>
</dbReference>
<protein>
    <submittedName>
        <fullName evidence="5">Transcriptional regulator</fullName>
    </submittedName>
</protein>
<dbReference type="CDD" id="cd07377">
    <property type="entry name" value="WHTH_GntR"/>
    <property type="match status" value="1"/>
</dbReference>
<organism evidence="5 6">
    <name type="scientific">Actinoalloteichus fjordicus</name>
    <dbReference type="NCBI Taxonomy" id="1612552"/>
    <lineage>
        <taxon>Bacteria</taxon>
        <taxon>Bacillati</taxon>
        <taxon>Actinomycetota</taxon>
        <taxon>Actinomycetes</taxon>
        <taxon>Pseudonocardiales</taxon>
        <taxon>Pseudonocardiaceae</taxon>
        <taxon>Actinoalloteichus</taxon>
    </lineage>
</organism>
<dbReference type="SMART" id="SM00895">
    <property type="entry name" value="FCD"/>
    <property type="match status" value="1"/>
</dbReference>
<evidence type="ECO:0000256" key="3">
    <source>
        <dbReference type="ARBA" id="ARBA00023163"/>
    </source>
</evidence>